<dbReference type="Proteomes" id="UP000601435">
    <property type="component" value="Unassembled WGS sequence"/>
</dbReference>
<keyword evidence="3" id="KW-1185">Reference proteome</keyword>
<evidence type="ECO:0000313" key="2">
    <source>
        <dbReference type="EMBL" id="CAE7423162.1"/>
    </source>
</evidence>
<proteinExistence type="predicted"/>
<feature type="compositionally biased region" description="Polar residues" evidence="1">
    <location>
        <begin position="15"/>
        <end position="26"/>
    </location>
</feature>
<accession>A0A812R6Q9</accession>
<name>A0A812R6Q9_9DINO</name>
<gene>
    <name evidence="2" type="ORF">SNEC2469_LOCUS11607</name>
</gene>
<dbReference type="AlphaFoldDB" id="A0A812R6Q9"/>
<protein>
    <submittedName>
        <fullName evidence="2">Uncharacterized protein</fullName>
    </submittedName>
</protein>
<dbReference type="EMBL" id="CAJNJA010018440">
    <property type="protein sequence ID" value="CAE7423162.1"/>
    <property type="molecule type" value="Genomic_DNA"/>
</dbReference>
<feature type="region of interest" description="Disordered" evidence="1">
    <location>
        <begin position="1"/>
        <end position="35"/>
    </location>
</feature>
<reference evidence="2" key="1">
    <citation type="submission" date="2021-02" db="EMBL/GenBank/DDBJ databases">
        <authorList>
            <person name="Dougan E. K."/>
            <person name="Rhodes N."/>
            <person name="Thang M."/>
            <person name="Chan C."/>
        </authorList>
    </citation>
    <scope>NUCLEOTIDE SEQUENCE</scope>
</reference>
<comment type="caution">
    <text evidence="2">The sequence shown here is derived from an EMBL/GenBank/DDBJ whole genome shotgun (WGS) entry which is preliminary data.</text>
</comment>
<organism evidence="2 3">
    <name type="scientific">Symbiodinium necroappetens</name>
    <dbReference type="NCBI Taxonomy" id="1628268"/>
    <lineage>
        <taxon>Eukaryota</taxon>
        <taxon>Sar</taxon>
        <taxon>Alveolata</taxon>
        <taxon>Dinophyceae</taxon>
        <taxon>Suessiales</taxon>
        <taxon>Symbiodiniaceae</taxon>
        <taxon>Symbiodinium</taxon>
    </lineage>
</organism>
<sequence length="73" mass="7876">MRYGADKLSYKPGRFSSTKGGISANSSHEDHTNEAQAATRALVNEFAAYVRLPKAKEKSSCGLVWRAAEAVST</sequence>
<evidence type="ECO:0000256" key="1">
    <source>
        <dbReference type="SAM" id="MobiDB-lite"/>
    </source>
</evidence>
<evidence type="ECO:0000313" key="3">
    <source>
        <dbReference type="Proteomes" id="UP000601435"/>
    </source>
</evidence>